<proteinExistence type="predicted"/>
<reference evidence="2" key="1">
    <citation type="submission" date="2023-03" db="EMBL/GenBank/DDBJ databases">
        <title>Massive genome expansion in bonnet fungi (Mycena s.s.) driven by repeated elements and novel gene families across ecological guilds.</title>
        <authorList>
            <consortium name="Lawrence Berkeley National Laboratory"/>
            <person name="Harder C.B."/>
            <person name="Miyauchi S."/>
            <person name="Viragh M."/>
            <person name="Kuo A."/>
            <person name="Thoen E."/>
            <person name="Andreopoulos B."/>
            <person name="Lu D."/>
            <person name="Skrede I."/>
            <person name="Drula E."/>
            <person name="Henrissat B."/>
            <person name="Morin E."/>
            <person name="Kohler A."/>
            <person name="Barry K."/>
            <person name="LaButti K."/>
            <person name="Morin E."/>
            <person name="Salamov A."/>
            <person name="Lipzen A."/>
            <person name="Mereny Z."/>
            <person name="Hegedus B."/>
            <person name="Baldrian P."/>
            <person name="Stursova M."/>
            <person name="Weitz H."/>
            <person name="Taylor A."/>
            <person name="Grigoriev I.V."/>
            <person name="Nagy L.G."/>
            <person name="Martin F."/>
            <person name="Kauserud H."/>
        </authorList>
    </citation>
    <scope>NUCLEOTIDE SEQUENCE</scope>
    <source>
        <strain evidence="2">CBHHK188m</strain>
    </source>
</reference>
<evidence type="ECO:0000256" key="1">
    <source>
        <dbReference type="SAM" id="MobiDB-lite"/>
    </source>
</evidence>
<gene>
    <name evidence="2" type="ORF">DFH07DRAFT_476885</name>
</gene>
<name>A0AAD7J4I5_9AGAR</name>
<dbReference type="AlphaFoldDB" id="A0AAD7J4I5"/>
<feature type="region of interest" description="Disordered" evidence="1">
    <location>
        <begin position="34"/>
        <end position="64"/>
    </location>
</feature>
<evidence type="ECO:0000313" key="3">
    <source>
        <dbReference type="Proteomes" id="UP001215280"/>
    </source>
</evidence>
<dbReference type="Proteomes" id="UP001215280">
    <property type="component" value="Unassembled WGS sequence"/>
</dbReference>
<dbReference type="EMBL" id="JARJLG010000060">
    <property type="protein sequence ID" value="KAJ7756885.1"/>
    <property type="molecule type" value="Genomic_DNA"/>
</dbReference>
<sequence length="107" mass="11636">MAPWNKSDSKSSGSEADADALLKAFVGRAPTSEYTFDSERDAPQSELCRAPNNATSGGVKGDAPGRDCIILQMQSKRLFEAMQDMGFFCAMPMDPSRTHMECTPIPK</sequence>
<evidence type="ECO:0000313" key="2">
    <source>
        <dbReference type="EMBL" id="KAJ7756885.1"/>
    </source>
</evidence>
<comment type="caution">
    <text evidence="2">The sequence shown here is derived from an EMBL/GenBank/DDBJ whole genome shotgun (WGS) entry which is preliminary data.</text>
</comment>
<protein>
    <submittedName>
        <fullName evidence="2">Uncharacterized protein</fullName>
    </submittedName>
</protein>
<accession>A0AAD7J4I5</accession>
<organism evidence="2 3">
    <name type="scientific">Mycena maculata</name>
    <dbReference type="NCBI Taxonomy" id="230809"/>
    <lineage>
        <taxon>Eukaryota</taxon>
        <taxon>Fungi</taxon>
        <taxon>Dikarya</taxon>
        <taxon>Basidiomycota</taxon>
        <taxon>Agaricomycotina</taxon>
        <taxon>Agaricomycetes</taxon>
        <taxon>Agaricomycetidae</taxon>
        <taxon>Agaricales</taxon>
        <taxon>Marasmiineae</taxon>
        <taxon>Mycenaceae</taxon>
        <taxon>Mycena</taxon>
    </lineage>
</organism>
<keyword evidence="3" id="KW-1185">Reference proteome</keyword>